<evidence type="ECO:0000256" key="4">
    <source>
        <dbReference type="ARBA" id="ARBA00022692"/>
    </source>
</evidence>
<comment type="similarity">
    <text evidence="9">Belongs to the KdpA family.</text>
</comment>
<dbReference type="Proteomes" id="UP000306740">
    <property type="component" value="Unassembled WGS sequence"/>
</dbReference>
<evidence type="ECO:0000256" key="1">
    <source>
        <dbReference type="ARBA" id="ARBA00022448"/>
    </source>
</evidence>
<dbReference type="EMBL" id="VDFR01000053">
    <property type="protein sequence ID" value="TNC46682.1"/>
    <property type="molecule type" value="Genomic_DNA"/>
</dbReference>
<dbReference type="GO" id="GO:0008556">
    <property type="term" value="F:P-type potassium transmembrane transporter activity"/>
    <property type="evidence" value="ECO:0007669"/>
    <property type="project" value="InterPro"/>
</dbReference>
<evidence type="ECO:0000256" key="9">
    <source>
        <dbReference type="HAMAP-Rule" id="MF_00275"/>
    </source>
</evidence>
<feature type="transmembrane region" description="Helical" evidence="9">
    <location>
        <begin position="249"/>
        <end position="268"/>
    </location>
</feature>
<keyword evidence="5 9" id="KW-0630">Potassium</keyword>
<name>A0A5C4MMR5_9ACTN</name>
<sequence length="553" mass="57149">MSDGLAGVLSLLTLVGLLALAYRPLGDFIARTLESPRHTRVERPLYRLAGIDPDASQSTRSYAMAVVGFSVVSLVLLYVLLVLQSFLPYSRGTAGMPWDMALNTAVSFVTNTNWQSYAGETTLGWTAQAAGLAVQNFVSAAVGIAVAVALMRGFTRNRSDQLGNFWVDLVRVTLRVLLPIAFTGAVLLVIAGTVQSFTADQVVDTLTGGQQTITTGPVASQEAIKELGTNGGGFFNANSAHPFENPNGFSNLLEIFLILLIPVALTRTLGTMLGNRRQGYAVLAAMGALFFTSLAVTTWAEVGAHGQSAQAAGAAMEGKESRFGEWASALFATATTGTSTGAVNSAHDSFTPTGGGAVLVNMMLGEVAPGGVGAGIYGILVMAILAVFVAGLMVGRTPELLGKKIRSTEMRYVALYTLTTPALVLIGVGVAIALPSTADAMGNPGGHGFSEVVYAFTSAANNNGSAFGGLTATSTFFQLMLAAAMLLGRFVPILFVLALAGSLARQGKVPATAGTLPTHTPLFAGLLVGVVLVMTGLTYFPALALGPIAEALA</sequence>
<dbReference type="GO" id="GO:0005886">
    <property type="term" value="C:plasma membrane"/>
    <property type="evidence" value="ECO:0007669"/>
    <property type="project" value="UniProtKB-SubCell"/>
</dbReference>
<comment type="caution">
    <text evidence="9">Lacks conserved residue(s) required for the propagation of feature annotation.</text>
</comment>
<keyword evidence="8 9" id="KW-0472">Membrane</keyword>
<proteinExistence type="inferred from homology"/>
<evidence type="ECO:0000313" key="11">
    <source>
        <dbReference type="EMBL" id="TNC46682.1"/>
    </source>
</evidence>
<gene>
    <name evidence="9 10" type="primary">kdpA</name>
    <name evidence="11" type="ORF">FHE65_12150</name>
    <name evidence="10" type="ORF">FHE65_18285</name>
</gene>
<evidence type="ECO:0000256" key="7">
    <source>
        <dbReference type="ARBA" id="ARBA00023065"/>
    </source>
</evidence>
<organism evidence="10 12">
    <name type="scientific">Mumia zhuanghuii</name>
    <dbReference type="NCBI Taxonomy" id="2585211"/>
    <lineage>
        <taxon>Bacteria</taxon>
        <taxon>Bacillati</taxon>
        <taxon>Actinomycetota</taxon>
        <taxon>Actinomycetes</taxon>
        <taxon>Propionibacteriales</taxon>
        <taxon>Nocardioidaceae</taxon>
        <taxon>Mumia</taxon>
    </lineage>
</organism>
<evidence type="ECO:0000313" key="10">
    <source>
        <dbReference type="EMBL" id="TNC43604.1"/>
    </source>
</evidence>
<dbReference type="GO" id="GO:0030955">
    <property type="term" value="F:potassium ion binding"/>
    <property type="evidence" value="ECO:0007669"/>
    <property type="project" value="UniProtKB-UniRule"/>
</dbReference>
<accession>A0A5C4MMR5</accession>
<feature type="transmembrane region" description="Helical" evidence="9">
    <location>
        <begin position="372"/>
        <end position="392"/>
    </location>
</feature>
<keyword evidence="3 9" id="KW-0633">Potassium transport</keyword>
<dbReference type="PIRSF" id="PIRSF001294">
    <property type="entry name" value="K_ATPaseA"/>
    <property type="match status" value="1"/>
</dbReference>
<comment type="function">
    <text evidence="9">Part of the high-affinity ATP-driven potassium transport (or Kdp) system, which catalyzes the hydrolysis of ATP coupled with the electrogenic transport of potassium into the cytoplasm. This subunit binds the extracellular potassium ions and delivers the ions to the membrane domain of KdpB through an intramembrane tunnel.</text>
</comment>
<keyword evidence="2 9" id="KW-1003">Cell membrane</keyword>
<protein>
    <recommendedName>
        <fullName evidence="9">Potassium-transporting ATPase potassium-binding subunit</fullName>
    </recommendedName>
    <alternativeName>
        <fullName evidence="9">ATP phosphohydrolase [potassium-transporting] A chain</fullName>
    </alternativeName>
    <alternativeName>
        <fullName evidence="9">Potassium-binding and translocating subunit A</fullName>
    </alternativeName>
    <alternativeName>
        <fullName evidence="9">Potassium-translocating ATPase A chain</fullName>
    </alternativeName>
</protein>
<feature type="transmembrane region" description="Helical" evidence="9">
    <location>
        <begin position="62"/>
        <end position="83"/>
    </location>
</feature>
<dbReference type="AlphaFoldDB" id="A0A5C4MMR5"/>
<dbReference type="RefSeq" id="WP_139105929.1">
    <property type="nucleotide sequence ID" value="NZ_VDFR01000053.1"/>
</dbReference>
<feature type="transmembrane region" description="Helical" evidence="9">
    <location>
        <begin position="176"/>
        <end position="197"/>
    </location>
</feature>
<keyword evidence="4 9" id="KW-0812">Transmembrane</keyword>
<evidence type="ECO:0000256" key="3">
    <source>
        <dbReference type="ARBA" id="ARBA00022538"/>
    </source>
</evidence>
<comment type="caution">
    <text evidence="10">The sequence shown here is derived from an EMBL/GenBank/DDBJ whole genome shotgun (WGS) entry which is preliminary data.</text>
</comment>
<dbReference type="PANTHER" id="PTHR30607:SF2">
    <property type="entry name" value="POTASSIUM-TRANSPORTING ATPASE POTASSIUM-BINDING SUBUNIT"/>
    <property type="match status" value="1"/>
</dbReference>
<evidence type="ECO:0000256" key="8">
    <source>
        <dbReference type="ARBA" id="ARBA00023136"/>
    </source>
</evidence>
<dbReference type="Pfam" id="PF03814">
    <property type="entry name" value="KdpA"/>
    <property type="match status" value="1"/>
</dbReference>
<dbReference type="InterPro" id="IPR004623">
    <property type="entry name" value="KdpA"/>
</dbReference>
<reference evidence="10 12" key="1">
    <citation type="submission" date="2019-05" db="EMBL/GenBank/DDBJ databases">
        <title>Mumia sp. nov., isolated from the intestinal contents of plateau pika (Ochotona curzoniae) in the Qinghai-Tibet plateau of China.</title>
        <authorList>
            <person name="Tian Z."/>
        </authorList>
    </citation>
    <scope>NUCLEOTIDE SEQUENCE [LARGE SCALE GENOMIC DNA]</scope>
    <source>
        <strain evidence="12">527</strain>
        <strain evidence="10">Z527</strain>
    </source>
</reference>
<evidence type="ECO:0000256" key="2">
    <source>
        <dbReference type="ARBA" id="ARBA00022475"/>
    </source>
</evidence>
<dbReference type="PANTHER" id="PTHR30607">
    <property type="entry name" value="POTASSIUM-TRANSPORTING ATPASE A CHAIN"/>
    <property type="match status" value="1"/>
</dbReference>
<keyword evidence="7 9" id="KW-0406">Ion transport</keyword>
<comment type="subunit">
    <text evidence="9">The system is composed of three essential subunits: KdpA, KdpB and KdpC.</text>
</comment>
<keyword evidence="6 9" id="KW-1133">Transmembrane helix</keyword>
<dbReference type="OrthoDB" id="9763796at2"/>
<dbReference type="HAMAP" id="MF_00275">
    <property type="entry name" value="KdpA"/>
    <property type="match status" value="1"/>
</dbReference>
<keyword evidence="1 9" id="KW-0813">Transport</keyword>
<evidence type="ECO:0000256" key="6">
    <source>
        <dbReference type="ARBA" id="ARBA00022989"/>
    </source>
</evidence>
<feature type="transmembrane region" description="Helical" evidence="9">
    <location>
        <begin position="522"/>
        <end position="542"/>
    </location>
</feature>
<feature type="transmembrane region" description="Helical" evidence="9">
    <location>
        <begin position="413"/>
        <end position="434"/>
    </location>
</feature>
<evidence type="ECO:0000313" key="12">
    <source>
        <dbReference type="Proteomes" id="UP000306740"/>
    </source>
</evidence>
<dbReference type="NCBIfam" id="TIGR00680">
    <property type="entry name" value="kdpA"/>
    <property type="match status" value="1"/>
</dbReference>
<feature type="transmembrane region" description="Helical" evidence="9">
    <location>
        <begin position="280"/>
        <end position="300"/>
    </location>
</feature>
<dbReference type="EMBL" id="VDFR01000080">
    <property type="protein sequence ID" value="TNC43604.1"/>
    <property type="molecule type" value="Genomic_DNA"/>
</dbReference>
<evidence type="ECO:0000256" key="5">
    <source>
        <dbReference type="ARBA" id="ARBA00022958"/>
    </source>
</evidence>
<feature type="transmembrane region" description="Helical" evidence="9">
    <location>
        <begin position="134"/>
        <end position="155"/>
    </location>
</feature>
<comment type="subcellular location">
    <subcellularLocation>
        <location evidence="9">Cell membrane</location>
        <topology evidence="9">Multi-pass membrane protein</topology>
    </subcellularLocation>
</comment>
<feature type="transmembrane region" description="Helical" evidence="9">
    <location>
        <begin position="476"/>
        <end position="501"/>
    </location>
</feature>